<dbReference type="EC" id="5.1.3.3" evidence="1"/>
<dbReference type="Proteomes" id="UP000571817">
    <property type="component" value="Unassembled WGS sequence"/>
</dbReference>
<gene>
    <name evidence="1" type="ORF">HNR15_000523</name>
</gene>
<sequence length="304" mass="33105">MATALPSGDQWTIRHDDHEAVIVQVGGGLRTYRADGRDLLFGYPEDAKSDAGRGHLLMPWPNRIRDGKYTFAGKDQQLALTEPARSNASHGLVRWADWSVVQHDSDAIVVEHLLRPQPGWDWTLRLQVAYTLSALGLMVTPAATNLSDTPAPFGYGVHPYLTAGEDTVDELTLTLPGSRTITVDERLLPIGSAAVEGTPYDFRAGRAIGTTQLDHCYADLTSNNGRWTISLDHRGTRTTLWADATRFPYAQAFTGDTLPPGRVRRTGVALEPMTCPADAFNNGEGLLTLEPGQTWTGSWGISPG</sequence>
<dbReference type="GO" id="GO:0033499">
    <property type="term" value="P:galactose catabolic process via UDP-galactose, Leloir pathway"/>
    <property type="evidence" value="ECO:0007669"/>
    <property type="project" value="TreeGrafter"/>
</dbReference>
<dbReference type="InterPro" id="IPR008183">
    <property type="entry name" value="Aldose_1/G6P_1-epimerase"/>
</dbReference>
<dbReference type="PANTHER" id="PTHR10091:SF0">
    <property type="entry name" value="GALACTOSE MUTAROTASE"/>
    <property type="match status" value="1"/>
</dbReference>
<protein>
    <submittedName>
        <fullName evidence="1">Aldose 1-epimerase</fullName>
        <ecNumber evidence="1">5.1.3.3</ecNumber>
    </submittedName>
</protein>
<dbReference type="SUPFAM" id="SSF74650">
    <property type="entry name" value="Galactose mutarotase-like"/>
    <property type="match status" value="1"/>
</dbReference>
<dbReference type="GO" id="GO:0030246">
    <property type="term" value="F:carbohydrate binding"/>
    <property type="evidence" value="ECO:0007669"/>
    <property type="project" value="InterPro"/>
</dbReference>
<dbReference type="InterPro" id="IPR037480">
    <property type="entry name" value="YihR-like"/>
</dbReference>
<dbReference type="Pfam" id="PF01263">
    <property type="entry name" value="Aldose_epim"/>
    <property type="match status" value="1"/>
</dbReference>
<dbReference type="PANTHER" id="PTHR10091">
    <property type="entry name" value="ALDOSE-1-EPIMERASE"/>
    <property type="match status" value="1"/>
</dbReference>
<organism evidence="1 2">
    <name type="scientific">Allobranchiibius huperziae</name>
    <dbReference type="NCBI Taxonomy" id="1874116"/>
    <lineage>
        <taxon>Bacteria</taxon>
        <taxon>Bacillati</taxon>
        <taxon>Actinomycetota</taxon>
        <taxon>Actinomycetes</taxon>
        <taxon>Micrococcales</taxon>
        <taxon>Dermacoccaceae</taxon>
        <taxon>Allobranchiibius</taxon>
    </lineage>
</organism>
<name>A0A853DFV2_9MICO</name>
<accession>A0A853DFV2</accession>
<proteinExistence type="predicted"/>
<evidence type="ECO:0000313" key="2">
    <source>
        <dbReference type="Proteomes" id="UP000571817"/>
    </source>
</evidence>
<dbReference type="InterPro" id="IPR014718">
    <property type="entry name" value="GH-type_carb-bd"/>
</dbReference>
<keyword evidence="1" id="KW-0413">Isomerase</keyword>
<dbReference type="GO" id="GO:0006006">
    <property type="term" value="P:glucose metabolic process"/>
    <property type="evidence" value="ECO:0007669"/>
    <property type="project" value="TreeGrafter"/>
</dbReference>
<dbReference type="CDD" id="cd09022">
    <property type="entry name" value="Aldose_epim_Ec_YihR"/>
    <property type="match status" value="1"/>
</dbReference>
<dbReference type="Gene3D" id="2.70.98.10">
    <property type="match status" value="1"/>
</dbReference>
<reference evidence="1 2" key="1">
    <citation type="submission" date="2020-07" db="EMBL/GenBank/DDBJ databases">
        <title>Sequencing the genomes of 1000 actinobacteria strains.</title>
        <authorList>
            <person name="Klenk H.-P."/>
        </authorList>
    </citation>
    <scope>NUCLEOTIDE SEQUENCE [LARGE SCALE GENOMIC DNA]</scope>
    <source>
        <strain evidence="1 2">DSM 29531</strain>
    </source>
</reference>
<keyword evidence="2" id="KW-1185">Reference proteome</keyword>
<dbReference type="EMBL" id="JACCFW010000001">
    <property type="protein sequence ID" value="NYJ73560.1"/>
    <property type="molecule type" value="Genomic_DNA"/>
</dbReference>
<dbReference type="RefSeq" id="WP_179478898.1">
    <property type="nucleotide sequence ID" value="NZ_JACCFW010000001.1"/>
</dbReference>
<comment type="caution">
    <text evidence="1">The sequence shown here is derived from an EMBL/GenBank/DDBJ whole genome shotgun (WGS) entry which is preliminary data.</text>
</comment>
<dbReference type="AlphaFoldDB" id="A0A853DFV2"/>
<evidence type="ECO:0000313" key="1">
    <source>
        <dbReference type="EMBL" id="NYJ73560.1"/>
    </source>
</evidence>
<dbReference type="GO" id="GO:0004034">
    <property type="term" value="F:aldose 1-epimerase activity"/>
    <property type="evidence" value="ECO:0007669"/>
    <property type="project" value="UniProtKB-EC"/>
</dbReference>
<dbReference type="InterPro" id="IPR011013">
    <property type="entry name" value="Gal_mutarotase_sf_dom"/>
</dbReference>